<keyword evidence="1" id="KW-1185">Reference proteome</keyword>
<dbReference type="PANTHER" id="PTHR22954:SF3">
    <property type="entry name" value="PROTEIN CBG08539"/>
    <property type="match status" value="1"/>
</dbReference>
<reference evidence="2" key="1">
    <citation type="submission" date="2025-08" db="UniProtKB">
        <authorList>
            <consortium name="RefSeq"/>
        </authorList>
    </citation>
    <scope>IDENTIFICATION</scope>
    <source>
        <tissue evidence="2">Whole body</tissue>
    </source>
</reference>
<dbReference type="GeneID" id="112462314"/>
<gene>
    <name evidence="2" type="primary">LOC112462314</name>
</gene>
<proteinExistence type="predicted"/>
<accession>A0A6J1QT85</accession>
<dbReference type="Pfam" id="PF03564">
    <property type="entry name" value="DUF1759"/>
    <property type="match status" value="1"/>
</dbReference>
<evidence type="ECO:0000313" key="2">
    <source>
        <dbReference type="RefSeq" id="XP_024883800.1"/>
    </source>
</evidence>
<dbReference type="AlphaFoldDB" id="A0A6J1QT85"/>
<evidence type="ECO:0000313" key="1">
    <source>
        <dbReference type="Proteomes" id="UP000504618"/>
    </source>
</evidence>
<dbReference type="Proteomes" id="UP000504618">
    <property type="component" value="Unplaced"/>
</dbReference>
<dbReference type="PANTHER" id="PTHR22954">
    <property type="entry name" value="RETROVIRAL PROTEASE-RELATED"/>
    <property type="match status" value="1"/>
</dbReference>
<sequence length="276" mass="30881">MRPTFLVRYPTVAQLVQDFEESHLQVIQDATDEKFAVKDAIRDEFDKMRFAVIGRYESFVPAPGTAASSRNAPPAHHSAIKLPKIAFPQFTGDLALWPSFIALFDSAIHENPGVSAIEKFQYLLASLSGEALGVVKNLPLTAENYVIAHDALRERYQNKRKLATQYWRSFVHANPLVADSAESLRALLDVFTENTRALSMLDYPVESWDFMLLNHLLEKLTPTLREKFEAAHMTVESPRYDQLIKFLTGYCTVLASASNTLAQSSKATSQASKKAA</sequence>
<dbReference type="OrthoDB" id="7551177at2759"/>
<organism evidence="1 2">
    <name type="scientific">Temnothorax curvispinosus</name>
    <dbReference type="NCBI Taxonomy" id="300111"/>
    <lineage>
        <taxon>Eukaryota</taxon>
        <taxon>Metazoa</taxon>
        <taxon>Ecdysozoa</taxon>
        <taxon>Arthropoda</taxon>
        <taxon>Hexapoda</taxon>
        <taxon>Insecta</taxon>
        <taxon>Pterygota</taxon>
        <taxon>Neoptera</taxon>
        <taxon>Endopterygota</taxon>
        <taxon>Hymenoptera</taxon>
        <taxon>Apocrita</taxon>
        <taxon>Aculeata</taxon>
        <taxon>Formicoidea</taxon>
        <taxon>Formicidae</taxon>
        <taxon>Myrmicinae</taxon>
        <taxon>Temnothorax</taxon>
    </lineage>
</organism>
<name>A0A6J1QT85_9HYME</name>
<dbReference type="RefSeq" id="XP_024883800.1">
    <property type="nucleotide sequence ID" value="XM_025028032.1"/>
</dbReference>
<protein>
    <submittedName>
        <fullName evidence="2">Uncharacterized protein LOC112462314</fullName>
    </submittedName>
</protein>
<dbReference type="InterPro" id="IPR005312">
    <property type="entry name" value="DUF1759"/>
</dbReference>